<comment type="subcellular location">
    <subcellularLocation>
        <location evidence="1">Cell membrane</location>
        <topology evidence="1">Multi-pass membrane protein</topology>
    </subcellularLocation>
</comment>
<dbReference type="RefSeq" id="WP_257442356.1">
    <property type="nucleotide sequence ID" value="NZ_JANIPJ010000001.1"/>
</dbReference>
<evidence type="ECO:0000256" key="2">
    <source>
        <dbReference type="ARBA" id="ARBA00022475"/>
    </source>
</evidence>
<dbReference type="SUPFAM" id="SSF158472">
    <property type="entry name" value="HAMP domain-like"/>
    <property type="match status" value="1"/>
</dbReference>
<feature type="transmembrane region" description="Helical" evidence="7">
    <location>
        <begin position="20"/>
        <end position="40"/>
    </location>
</feature>
<dbReference type="Gene3D" id="3.30.450.20">
    <property type="entry name" value="PAS domain"/>
    <property type="match status" value="1"/>
</dbReference>
<evidence type="ECO:0000313" key="10">
    <source>
        <dbReference type="Proteomes" id="UP001141950"/>
    </source>
</evidence>
<dbReference type="PANTHER" id="PTHR34220:SF7">
    <property type="entry name" value="SENSOR HISTIDINE KINASE YPDA"/>
    <property type="match status" value="1"/>
</dbReference>
<keyword evidence="4" id="KW-0808">Transferase</keyword>
<dbReference type="Proteomes" id="UP001141950">
    <property type="component" value="Unassembled WGS sequence"/>
</dbReference>
<dbReference type="CDD" id="cd18774">
    <property type="entry name" value="PDC2_HK_sensor"/>
    <property type="match status" value="1"/>
</dbReference>
<dbReference type="PROSITE" id="PS50885">
    <property type="entry name" value="HAMP"/>
    <property type="match status" value="1"/>
</dbReference>
<evidence type="ECO:0000259" key="8">
    <source>
        <dbReference type="PROSITE" id="PS50885"/>
    </source>
</evidence>
<proteinExistence type="predicted"/>
<evidence type="ECO:0000256" key="1">
    <source>
        <dbReference type="ARBA" id="ARBA00004651"/>
    </source>
</evidence>
<keyword evidence="6 7" id="KW-0472">Membrane</keyword>
<keyword evidence="7" id="KW-1133">Transmembrane helix</keyword>
<protein>
    <submittedName>
        <fullName evidence="9">Sensor histidine kinase</fullName>
    </submittedName>
</protein>
<keyword evidence="10" id="KW-1185">Reference proteome</keyword>
<dbReference type="SMART" id="SM00304">
    <property type="entry name" value="HAMP"/>
    <property type="match status" value="1"/>
</dbReference>
<evidence type="ECO:0000256" key="5">
    <source>
        <dbReference type="ARBA" id="ARBA00022777"/>
    </source>
</evidence>
<evidence type="ECO:0000256" key="4">
    <source>
        <dbReference type="ARBA" id="ARBA00022679"/>
    </source>
</evidence>
<keyword evidence="7" id="KW-0812">Transmembrane</keyword>
<dbReference type="GO" id="GO:0000155">
    <property type="term" value="F:phosphorelay sensor kinase activity"/>
    <property type="evidence" value="ECO:0007669"/>
    <property type="project" value="InterPro"/>
</dbReference>
<dbReference type="Pfam" id="PF06580">
    <property type="entry name" value="His_kinase"/>
    <property type="match status" value="1"/>
</dbReference>
<dbReference type="Pfam" id="PF00672">
    <property type="entry name" value="HAMP"/>
    <property type="match status" value="1"/>
</dbReference>
<keyword evidence="2" id="KW-1003">Cell membrane</keyword>
<dbReference type="InterPro" id="IPR003660">
    <property type="entry name" value="HAMP_dom"/>
</dbReference>
<dbReference type="Gene3D" id="3.30.565.10">
    <property type="entry name" value="Histidine kinase-like ATPase, C-terminal domain"/>
    <property type="match status" value="1"/>
</dbReference>
<dbReference type="PANTHER" id="PTHR34220">
    <property type="entry name" value="SENSOR HISTIDINE KINASE YPDA"/>
    <property type="match status" value="1"/>
</dbReference>
<feature type="domain" description="HAMP" evidence="8">
    <location>
        <begin position="327"/>
        <end position="379"/>
    </location>
</feature>
<gene>
    <name evidence="9" type="ORF">NQZ67_02320</name>
</gene>
<dbReference type="InterPro" id="IPR003594">
    <property type="entry name" value="HATPase_dom"/>
</dbReference>
<dbReference type="SUPFAM" id="SSF55874">
    <property type="entry name" value="ATPase domain of HSP90 chaperone/DNA topoisomerase II/histidine kinase"/>
    <property type="match status" value="1"/>
</dbReference>
<evidence type="ECO:0000256" key="7">
    <source>
        <dbReference type="SAM" id="Phobius"/>
    </source>
</evidence>
<evidence type="ECO:0000256" key="3">
    <source>
        <dbReference type="ARBA" id="ARBA00022553"/>
    </source>
</evidence>
<name>A0A9X2MRN4_9BACL</name>
<evidence type="ECO:0000313" key="9">
    <source>
        <dbReference type="EMBL" id="MCR2802707.1"/>
    </source>
</evidence>
<dbReference type="Pfam" id="PF02518">
    <property type="entry name" value="HATPase_c"/>
    <property type="match status" value="1"/>
</dbReference>
<dbReference type="InterPro" id="IPR036890">
    <property type="entry name" value="HATPase_C_sf"/>
</dbReference>
<organism evidence="9 10">
    <name type="scientific">Paenibacillus soyae</name>
    <dbReference type="NCBI Taxonomy" id="2969249"/>
    <lineage>
        <taxon>Bacteria</taxon>
        <taxon>Bacillati</taxon>
        <taxon>Bacillota</taxon>
        <taxon>Bacilli</taxon>
        <taxon>Bacillales</taxon>
        <taxon>Paenibacillaceae</taxon>
        <taxon>Paenibacillus</taxon>
    </lineage>
</organism>
<dbReference type="Gene3D" id="1.10.8.500">
    <property type="entry name" value="HAMP domain in histidine kinase"/>
    <property type="match status" value="1"/>
</dbReference>
<dbReference type="CDD" id="cd06225">
    <property type="entry name" value="HAMP"/>
    <property type="match status" value="1"/>
</dbReference>
<dbReference type="GO" id="GO:0005886">
    <property type="term" value="C:plasma membrane"/>
    <property type="evidence" value="ECO:0007669"/>
    <property type="project" value="UniProtKB-SubCell"/>
</dbReference>
<reference evidence="9" key="1">
    <citation type="submission" date="2022-08" db="EMBL/GenBank/DDBJ databases">
        <title>The genomic sequence of strain Paenibacillus sp. SCIV0701.</title>
        <authorList>
            <person name="Zhao H."/>
        </authorList>
    </citation>
    <scope>NUCLEOTIDE SEQUENCE</scope>
    <source>
        <strain evidence="9">SCIV0701</strain>
    </source>
</reference>
<keyword evidence="5 9" id="KW-0418">Kinase</keyword>
<accession>A0A9X2MRN4</accession>
<dbReference type="InterPro" id="IPR050640">
    <property type="entry name" value="Bact_2-comp_sensor_kinase"/>
</dbReference>
<evidence type="ECO:0000256" key="6">
    <source>
        <dbReference type="ARBA" id="ARBA00023136"/>
    </source>
</evidence>
<dbReference type="InterPro" id="IPR010559">
    <property type="entry name" value="Sig_transdc_His_kin_internal"/>
</dbReference>
<comment type="caution">
    <text evidence="9">The sequence shown here is derived from an EMBL/GenBank/DDBJ whole genome shotgun (WGS) entry which is preliminary data.</text>
</comment>
<sequence>MRVLYAISRYIGKSLYRKILLSYLIIIALIVFVLLFDFYFRTANDLRAQAVDSHLRLTQQSASTLNANMTNVKSFAWNYFGDFDFHQFVRGMGTDPEGQSSYRGKISNFVYNHPIVSNVVISQLDGNAMRVGGLVSTLIAPSEMQRLTDVAIGANGKGLWLPTDMYNPSASGQQVGYTLSYVQAIRQITLTSPGPIIGVMHFTLSSESLEQWLAESEGSREGRTYLVDKEHGTIVYSRHAAERGKRILTAEELLMVGSQSKGHYYRSSLGGNQLIAYDSLGHTGWLVVTEVPTRVLTESADNFTKRTIWIGVFTLLFSMLLAGFISSRTITPLKLLSKGMKAIEKGNYSVVLPVRTEDEIGYLSKSFNRMTREINRLISKVYESEIVKKNAEIKSLQSQINPHFLYNTLGIIDSISSLHGDDRVSLISRSLAKMFRYNISGNDVSKLDAELQQIRLYLSIQKIRFDSRLDYTIYLEPGLERVPIPKLLFQPLVENSVNHGISHSIDGGIVRIEAISLGQDELQVKIWNNGLVIDEERQQWLRELLQLEDAPAGLEQQQASIGLHNVQSRIRMLYGPECGITFSSDEQYGTTFSITIKTYLPDQEA</sequence>
<dbReference type="AlphaFoldDB" id="A0A9X2MRN4"/>
<dbReference type="EMBL" id="JANIPJ010000001">
    <property type="protein sequence ID" value="MCR2802707.1"/>
    <property type="molecule type" value="Genomic_DNA"/>
</dbReference>
<keyword evidence="3" id="KW-0597">Phosphoprotein</keyword>